<evidence type="ECO:0000313" key="6">
    <source>
        <dbReference type="EMBL" id="AEM42331.1"/>
    </source>
</evidence>
<sequence length="301" mass="32751">METGSATRAGERLGITQPAISKLMKSLADECGFVLFQRRGGQLVPTREAQLLGLEVARLFSGSRRVAEFIQAIRTNQVGEVSLAAPPALATRYLPQILASEIRDLSDLHLQIMSRSSPQIIDLVAAGQLDIGLSSMAVDHPDIEVEHVRSFALVCLLPFGHPLGAKPALDIEDLREQPFISLPTGDCTFSNTSRAFKVNGVSVSRRIEAPHSETAALMVANGIGLTIVPPFAGIEFDAQRVLRRAIRPVEHLDIWMLKRRNRPISMAADMIRAQILRTLRAIDEEPLAQPSVSLASVSLAS</sequence>
<keyword evidence="4" id="KW-0804">Transcription</keyword>
<dbReference type="GO" id="GO:0003700">
    <property type="term" value="F:DNA-binding transcription factor activity"/>
    <property type="evidence" value="ECO:0007669"/>
    <property type="project" value="InterPro"/>
</dbReference>
<keyword evidence="3" id="KW-0238">DNA-binding</keyword>
<dbReference type="Gene3D" id="3.40.190.10">
    <property type="entry name" value="Periplasmic binding protein-like II"/>
    <property type="match status" value="2"/>
</dbReference>
<dbReference type="Pfam" id="PF00126">
    <property type="entry name" value="HTH_1"/>
    <property type="match status" value="1"/>
</dbReference>
<proteinExistence type="inferred from homology"/>
<evidence type="ECO:0000256" key="1">
    <source>
        <dbReference type="ARBA" id="ARBA00009437"/>
    </source>
</evidence>
<keyword evidence="7" id="KW-1185">Reference proteome</keyword>
<dbReference type="SUPFAM" id="SSF53850">
    <property type="entry name" value="Periplasmic binding protein-like II"/>
    <property type="match status" value="1"/>
</dbReference>
<keyword evidence="2" id="KW-0805">Transcription regulation</keyword>
<dbReference type="PANTHER" id="PTHR30427">
    <property type="entry name" value="TRANSCRIPTIONAL ACTIVATOR PROTEIN LYSR"/>
    <property type="match status" value="1"/>
</dbReference>
<dbReference type="GO" id="GO:0043565">
    <property type="term" value="F:sequence-specific DNA binding"/>
    <property type="evidence" value="ECO:0007669"/>
    <property type="project" value="TreeGrafter"/>
</dbReference>
<dbReference type="Proteomes" id="UP000000692">
    <property type="component" value="Chromosome"/>
</dbReference>
<evidence type="ECO:0000313" key="7">
    <source>
        <dbReference type="Proteomes" id="UP000000692"/>
    </source>
</evidence>
<dbReference type="Pfam" id="PF03466">
    <property type="entry name" value="LysR_substrate"/>
    <property type="match status" value="1"/>
</dbReference>
<dbReference type="InterPro" id="IPR036390">
    <property type="entry name" value="WH_DNA-bd_sf"/>
</dbReference>
<feature type="domain" description="HTH lysR-type" evidence="5">
    <location>
        <begin position="1"/>
        <end position="46"/>
    </location>
</feature>
<dbReference type="AlphaFoldDB" id="F9Y7N5"/>
<protein>
    <submittedName>
        <fullName evidence="6">LysR family transcriptional regulator</fullName>
    </submittedName>
</protein>
<evidence type="ECO:0000256" key="4">
    <source>
        <dbReference type="ARBA" id="ARBA00023163"/>
    </source>
</evidence>
<dbReference type="Gene3D" id="1.10.10.10">
    <property type="entry name" value="Winged helix-like DNA-binding domain superfamily/Winged helix DNA-binding domain"/>
    <property type="match status" value="1"/>
</dbReference>
<reference evidence="6 7" key="1">
    <citation type="journal article" date="2011" name="J. Bacteriol.">
        <title>Complete genome sequence of the industrial strain Ketogulonicigenium vulgare WSH-001.</title>
        <authorList>
            <person name="Liu L."/>
            <person name="Li Y."/>
            <person name="Zhang J."/>
            <person name="Zhou Z."/>
            <person name="Liu J."/>
            <person name="Li X."/>
            <person name="Zhou J."/>
            <person name="Du G."/>
            <person name="Wang L."/>
            <person name="Chen J."/>
        </authorList>
    </citation>
    <scope>NUCLEOTIDE SEQUENCE [LARGE SCALE GENOMIC DNA]</scope>
    <source>
        <strain evidence="6 7">WSH-001</strain>
    </source>
</reference>
<accession>F9Y7N5</accession>
<dbReference type="InterPro" id="IPR036388">
    <property type="entry name" value="WH-like_DNA-bd_sf"/>
</dbReference>
<comment type="similarity">
    <text evidence="1">Belongs to the LysR transcriptional regulatory family.</text>
</comment>
<dbReference type="InterPro" id="IPR000847">
    <property type="entry name" value="LysR_HTH_N"/>
</dbReference>
<dbReference type="KEGG" id="kvl:KVU_2492"/>
<evidence type="ECO:0000256" key="3">
    <source>
        <dbReference type="ARBA" id="ARBA00023125"/>
    </source>
</evidence>
<gene>
    <name evidence="6" type="ordered locus">KVU_2492</name>
</gene>
<evidence type="ECO:0000256" key="2">
    <source>
        <dbReference type="ARBA" id="ARBA00023015"/>
    </source>
</evidence>
<dbReference type="HOGENOM" id="CLU_039613_6_3_5"/>
<organism evidence="6 7">
    <name type="scientific">Ketogulonicigenium vulgare (strain WSH-001)</name>
    <dbReference type="NCBI Taxonomy" id="759362"/>
    <lineage>
        <taxon>Bacteria</taxon>
        <taxon>Pseudomonadati</taxon>
        <taxon>Pseudomonadota</taxon>
        <taxon>Alphaproteobacteria</taxon>
        <taxon>Rhodobacterales</taxon>
        <taxon>Roseobacteraceae</taxon>
        <taxon>Ketogulonicigenium</taxon>
    </lineage>
</organism>
<evidence type="ECO:0000259" key="5">
    <source>
        <dbReference type="PROSITE" id="PS50931"/>
    </source>
</evidence>
<dbReference type="PRINTS" id="PR00039">
    <property type="entry name" value="HTHLYSR"/>
</dbReference>
<dbReference type="GO" id="GO:0010628">
    <property type="term" value="P:positive regulation of gene expression"/>
    <property type="evidence" value="ECO:0007669"/>
    <property type="project" value="TreeGrafter"/>
</dbReference>
<name>F9Y7N5_KETVW</name>
<dbReference type="eggNOG" id="COG0583">
    <property type="taxonomic scope" value="Bacteria"/>
</dbReference>
<dbReference type="EMBL" id="CP002018">
    <property type="protein sequence ID" value="AEM42331.1"/>
    <property type="molecule type" value="Genomic_DNA"/>
</dbReference>
<dbReference type="InterPro" id="IPR005119">
    <property type="entry name" value="LysR_subst-bd"/>
</dbReference>
<dbReference type="OrthoDB" id="7260751at2"/>
<dbReference type="PROSITE" id="PS50931">
    <property type="entry name" value="HTH_LYSR"/>
    <property type="match status" value="1"/>
</dbReference>
<dbReference type="SUPFAM" id="SSF46785">
    <property type="entry name" value="Winged helix' DNA-binding domain"/>
    <property type="match status" value="1"/>
</dbReference>
<dbReference type="PANTHER" id="PTHR30427:SF1">
    <property type="entry name" value="TRANSCRIPTIONAL ACTIVATOR PROTEIN LYSR"/>
    <property type="match status" value="1"/>
</dbReference>